<accession>A0AAV1D7Q8</accession>
<dbReference type="Proteomes" id="UP001161247">
    <property type="component" value="Chromosome 4"/>
</dbReference>
<sequence length="318" mass="34854">MVASSAATTKFSFHVGPTALQVISTAASLQLGSLLRRHILSGFFLPSSSSYSKISHLGHLYRLRDVWHQKAIPCTGSSVLKWSCNAISGTFMSMSIFGGDSGEGDSEDLSRIEELASRFFSNDGTWTQTLLRANLAVYAGQIATRGKLTDWGAKINSLISKGQIWRLVTPAFLHANILHLMDFSGSRRFLTIYVTSAITGSVMSYWLFKNPSVGASGAIFGLIGAYSVFLLRNKEMIADASKIVRLEKHVFVFISAFGSFAKGIDNWAHIGGFLGGVASSWLLGPAYKLRRVSFLGKKEFIDEPPISAIAERYKKRDY</sequence>
<dbReference type="PANTHER" id="PTHR43731">
    <property type="entry name" value="RHOMBOID PROTEASE"/>
    <property type="match status" value="1"/>
</dbReference>
<dbReference type="PANTHER" id="PTHR43731:SF26">
    <property type="entry name" value="RHOMBOID-LIKE PROTEIN 10, CHLOROPLASTIC"/>
    <property type="match status" value="1"/>
</dbReference>
<evidence type="ECO:0000313" key="8">
    <source>
        <dbReference type="EMBL" id="CAI9103889.1"/>
    </source>
</evidence>
<feature type="transmembrane region" description="Helical" evidence="6">
    <location>
        <begin position="214"/>
        <end position="231"/>
    </location>
</feature>
<proteinExistence type="inferred from homology"/>
<evidence type="ECO:0000256" key="2">
    <source>
        <dbReference type="ARBA" id="ARBA00009045"/>
    </source>
</evidence>
<keyword evidence="5 6" id="KW-0472">Membrane</keyword>
<dbReference type="InterPro" id="IPR035952">
    <property type="entry name" value="Rhomboid-like_sf"/>
</dbReference>
<organism evidence="8 9">
    <name type="scientific">Oldenlandia corymbosa var. corymbosa</name>
    <dbReference type="NCBI Taxonomy" id="529605"/>
    <lineage>
        <taxon>Eukaryota</taxon>
        <taxon>Viridiplantae</taxon>
        <taxon>Streptophyta</taxon>
        <taxon>Embryophyta</taxon>
        <taxon>Tracheophyta</taxon>
        <taxon>Spermatophyta</taxon>
        <taxon>Magnoliopsida</taxon>
        <taxon>eudicotyledons</taxon>
        <taxon>Gunneridae</taxon>
        <taxon>Pentapetalae</taxon>
        <taxon>asterids</taxon>
        <taxon>lamiids</taxon>
        <taxon>Gentianales</taxon>
        <taxon>Rubiaceae</taxon>
        <taxon>Rubioideae</taxon>
        <taxon>Spermacoceae</taxon>
        <taxon>Hedyotis-Oldenlandia complex</taxon>
        <taxon>Oldenlandia</taxon>
    </lineage>
</organism>
<dbReference type="Pfam" id="PF01694">
    <property type="entry name" value="Rhomboid"/>
    <property type="match status" value="1"/>
</dbReference>
<feature type="transmembrane region" description="Helical" evidence="6">
    <location>
        <begin position="189"/>
        <end position="208"/>
    </location>
</feature>
<comment type="similarity">
    <text evidence="2">Belongs to the peptidase S54 family.</text>
</comment>
<evidence type="ECO:0000256" key="6">
    <source>
        <dbReference type="SAM" id="Phobius"/>
    </source>
</evidence>
<evidence type="ECO:0000313" key="9">
    <source>
        <dbReference type="Proteomes" id="UP001161247"/>
    </source>
</evidence>
<dbReference type="InterPro" id="IPR050925">
    <property type="entry name" value="Rhomboid_protease_S54"/>
</dbReference>
<gene>
    <name evidence="8" type="ORF">OLC1_LOCUS12939</name>
</gene>
<dbReference type="EMBL" id="OX459121">
    <property type="protein sequence ID" value="CAI9103889.1"/>
    <property type="molecule type" value="Genomic_DNA"/>
</dbReference>
<keyword evidence="4 6" id="KW-1133">Transmembrane helix</keyword>
<reference evidence="8" key="1">
    <citation type="submission" date="2023-03" db="EMBL/GenBank/DDBJ databases">
        <authorList>
            <person name="Julca I."/>
        </authorList>
    </citation>
    <scope>NUCLEOTIDE SEQUENCE</scope>
</reference>
<evidence type="ECO:0000259" key="7">
    <source>
        <dbReference type="Pfam" id="PF01694"/>
    </source>
</evidence>
<evidence type="ECO:0000256" key="3">
    <source>
        <dbReference type="ARBA" id="ARBA00022692"/>
    </source>
</evidence>
<dbReference type="GO" id="GO:0031969">
    <property type="term" value="C:chloroplast membrane"/>
    <property type="evidence" value="ECO:0007669"/>
    <property type="project" value="TreeGrafter"/>
</dbReference>
<name>A0AAV1D7Q8_OLDCO</name>
<dbReference type="InterPro" id="IPR022764">
    <property type="entry name" value="Peptidase_S54_rhomboid_dom"/>
</dbReference>
<dbReference type="GO" id="GO:0004252">
    <property type="term" value="F:serine-type endopeptidase activity"/>
    <property type="evidence" value="ECO:0007669"/>
    <property type="project" value="InterPro"/>
</dbReference>
<keyword evidence="3 6" id="KW-0812">Transmembrane</keyword>
<comment type="subcellular location">
    <subcellularLocation>
        <location evidence="1">Membrane</location>
        <topology evidence="1">Multi-pass membrane protein</topology>
    </subcellularLocation>
</comment>
<dbReference type="SUPFAM" id="SSF144091">
    <property type="entry name" value="Rhomboid-like"/>
    <property type="match status" value="1"/>
</dbReference>
<evidence type="ECO:0000256" key="1">
    <source>
        <dbReference type="ARBA" id="ARBA00004141"/>
    </source>
</evidence>
<evidence type="ECO:0000256" key="5">
    <source>
        <dbReference type="ARBA" id="ARBA00023136"/>
    </source>
</evidence>
<feature type="domain" description="Peptidase S54 rhomboid" evidence="7">
    <location>
        <begin position="185"/>
        <end position="284"/>
    </location>
</feature>
<dbReference type="Gene3D" id="1.20.1540.10">
    <property type="entry name" value="Rhomboid-like"/>
    <property type="match status" value="1"/>
</dbReference>
<evidence type="ECO:0000256" key="4">
    <source>
        <dbReference type="ARBA" id="ARBA00022989"/>
    </source>
</evidence>
<protein>
    <submittedName>
        <fullName evidence="8">OLC1v1002472C1</fullName>
    </submittedName>
</protein>
<dbReference type="AlphaFoldDB" id="A0AAV1D7Q8"/>
<keyword evidence="9" id="KW-1185">Reference proteome</keyword>